<dbReference type="GO" id="GO:0005739">
    <property type="term" value="C:mitochondrion"/>
    <property type="evidence" value="ECO:0007669"/>
    <property type="project" value="UniProtKB-SubCell"/>
</dbReference>
<dbReference type="PANTHER" id="PTHR28235">
    <property type="entry name" value="PROTEIN FYV4, MITOCHONDRIAL"/>
    <property type="match status" value="1"/>
</dbReference>
<comment type="similarity">
    <text evidence="2">Belongs to the mitochondrion-specific ribosomal protein mS41 family.</text>
</comment>
<dbReference type="OrthoDB" id="18595at2759"/>
<dbReference type="PANTHER" id="PTHR28235:SF1">
    <property type="entry name" value="SMALL RIBOSOMAL SUBUNIT PROTEIN MS41"/>
    <property type="match status" value="1"/>
</dbReference>
<dbReference type="AlphaFoldDB" id="A0A4Y9Z030"/>
<keyword evidence="7" id="KW-1185">Reference proteome</keyword>
<name>A0A4Y9Z030_9AGAM</name>
<dbReference type="Pfam" id="PF09597">
    <property type="entry name" value="SAM_Ribosomal_mS41"/>
    <property type="match status" value="1"/>
</dbReference>
<dbReference type="STRING" id="205917.A0A4Y9Z030"/>
<proteinExistence type="inferred from homology"/>
<organism evidence="6 7">
    <name type="scientific">Dentipellis fragilis</name>
    <dbReference type="NCBI Taxonomy" id="205917"/>
    <lineage>
        <taxon>Eukaryota</taxon>
        <taxon>Fungi</taxon>
        <taxon>Dikarya</taxon>
        <taxon>Basidiomycota</taxon>
        <taxon>Agaricomycotina</taxon>
        <taxon>Agaricomycetes</taxon>
        <taxon>Russulales</taxon>
        <taxon>Hericiaceae</taxon>
        <taxon>Dentipellis</taxon>
    </lineage>
</organism>
<evidence type="ECO:0000313" key="7">
    <source>
        <dbReference type="Proteomes" id="UP000298327"/>
    </source>
</evidence>
<dbReference type="InterPro" id="IPR019083">
    <property type="entry name" value="SAM_Ribosomal_mS41"/>
</dbReference>
<gene>
    <name evidence="6" type="ORF">EVG20_g4363</name>
</gene>
<evidence type="ECO:0000256" key="4">
    <source>
        <dbReference type="ARBA" id="ARBA00035129"/>
    </source>
</evidence>
<dbReference type="Proteomes" id="UP000298327">
    <property type="component" value="Unassembled WGS sequence"/>
</dbReference>
<comment type="subcellular location">
    <subcellularLocation>
        <location evidence="1">Mitochondrion</location>
    </subcellularLocation>
</comment>
<feature type="domain" description="Small ribosomal subunit protein mS41 SAM" evidence="5">
    <location>
        <begin position="39"/>
        <end position="93"/>
    </location>
</feature>
<evidence type="ECO:0000256" key="2">
    <source>
        <dbReference type="ARBA" id="ARBA00010492"/>
    </source>
</evidence>
<dbReference type="InterPro" id="IPR039603">
    <property type="entry name" value="Ribosomal_mS41"/>
</dbReference>
<comment type="caution">
    <text evidence="6">The sequence shown here is derived from an EMBL/GenBank/DDBJ whole genome shotgun (WGS) entry which is preliminary data.</text>
</comment>
<reference evidence="6 7" key="1">
    <citation type="submission" date="2019-02" db="EMBL/GenBank/DDBJ databases">
        <title>Genome sequencing of the rare red list fungi Dentipellis fragilis.</title>
        <authorList>
            <person name="Buettner E."/>
            <person name="Kellner H."/>
        </authorList>
    </citation>
    <scope>NUCLEOTIDE SEQUENCE [LARGE SCALE GENOMIC DNA]</scope>
    <source>
        <strain evidence="6 7">DSM 105465</strain>
    </source>
</reference>
<protein>
    <recommendedName>
        <fullName evidence="4">Small ribosomal subunit protein mS41</fullName>
    </recommendedName>
</protein>
<dbReference type="SMART" id="SM01238">
    <property type="entry name" value="IGR"/>
    <property type="match status" value="1"/>
</dbReference>
<evidence type="ECO:0000256" key="3">
    <source>
        <dbReference type="ARBA" id="ARBA00023128"/>
    </source>
</evidence>
<accession>A0A4Y9Z030</accession>
<sequence length="128" mass="14648">MSFSLGGGFRSVFPAFTRSLQNKALNRPVPAPRGSIGTPEDFLKAIGRSAETKVQYESWEDLWRASGLEMRKAGIPVKDRRYIMWSMEKYRQGQDPSDFAYEAKGKKKIRGWGPAVQNGKRIRSRRHQ</sequence>
<evidence type="ECO:0000256" key="1">
    <source>
        <dbReference type="ARBA" id="ARBA00004173"/>
    </source>
</evidence>
<evidence type="ECO:0000259" key="5">
    <source>
        <dbReference type="SMART" id="SM01238"/>
    </source>
</evidence>
<evidence type="ECO:0000313" key="6">
    <source>
        <dbReference type="EMBL" id="TFY66729.1"/>
    </source>
</evidence>
<keyword evidence="3" id="KW-0496">Mitochondrion</keyword>
<dbReference type="EMBL" id="SEOQ01000223">
    <property type="protein sequence ID" value="TFY66729.1"/>
    <property type="molecule type" value="Genomic_DNA"/>
</dbReference>